<comment type="function">
    <text evidence="10 12">Plays a role in maintaining the mitochondrial genome and in controlling the mtDNA escape. Involved in the regulation of mtDNA nucleotide structure and number. May have a dispensable role in early maturation of pre-rRNA.</text>
</comment>
<keyword evidence="11 12" id="KW-0694">RNA-binding</keyword>
<sequence>MQSSRRIVFNPTSIPGLRSRGSTRRDFYNAGYAPTSGLRKAKDVGFWRGIRKESTETGENQTGHISARPNEGILWFDSKYSLGLITCSSADYSSLDLFPLKLNWMLRLPWHAEKSPQLLTRFNNSTLGTFEPVALVKRAIPSSVPMTVTEILPRLKDGGAFVKFSHPNGISAKEVEGLLREYLRENPIKPWFNPFRRIRTNLVVGKPWLEDLYRFPSARIRVEFAPTSPGKEAAELSQEALYSLFRKYGKIAEITPQPSDSKILPKYAHLDFARLRQAIMARNCMHGLKVTEAEGGGAAGTQLRLSFQQREKTHWVWEWLSSHPRVVIPAVAALLATATVAVFDPIRTFFIKAHIEHSFHLQDNRLYQWFKSQATDIFTFRHRRSEEMSMIWEDRKQVIDTIQTALMETSSTFIVVQGPRGSGKKDLLNEALKGRRNTLLIDCKPIQDARGDSATIGAAASAVGYRPVFSWANSLSSLVDLAAQGTIGVKSGFSETLDAQLGKIWGNTASALKSAALGNRPKAKEDKDAALSDDDWLEAHPEHRPVVLLDNFLHKNEESSIVYDKLSEWAAGLTTANIAHVVFLTNDISYSKSLSKALPDRVLRQISLGDIKPQVAKKFVISHLDVEKSDPNSDQPATLTEAQKEEDLDELDEAITGKFSSYPAGPSRRVSVGGRLTDLEFLARRLKTGQTPTRAIAEMIEQSANEIMKMYLLTIDKGDRKYSREQAWYLIKSLSEHGSLRYNEILLTNTFASSLSPSAASGEGALEALTAAELITISSYKGRPQIVKAGKPIYEAAFKILAEDKVLKSRLDLAVLTELTKIETKSIDKYETELTMLGTLPRQPAELAPRIQFLLAKIAASQQKVEAWEKDMSAMKKLLLDEY</sequence>
<dbReference type="InterPro" id="IPR035979">
    <property type="entry name" value="RBD_domain_sf"/>
</dbReference>
<evidence type="ECO:0000256" key="5">
    <source>
        <dbReference type="ARBA" id="ARBA00022792"/>
    </source>
</evidence>
<name>A0A1E1KGD1_9HELO</name>
<dbReference type="Pfam" id="PF10443">
    <property type="entry name" value="RNA12"/>
    <property type="match status" value="1"/>
</dbReference>
<dbReference type="InterPro" id="IPR000504">
    <property type="entry name" value="RRM_dom"/>
</dbReference>
<dbReference type="CDD" id="cd12433">
    <property type="entry name" value="RRM_Yme2p_like"/>
    <property type="match status" value="1"/>
</dbReference>
<dbReference type="OrthoDB" id="10267654at2759"/>
<feature type="domain" description="RRM" evidence="14">
    <location>
        <begin position="218"/>
        <end position="310"/>
    </location>
</feature>
<feature type="coiled-coil region" evidence="13">
    <location>
        <begin position="851"/>
        <end position="878"/>
    </location>
</feature>
<evidence type="ECO:0000256" key="4">
    <source>
        <dbReference type="ARBA" id="ARBA00022692"/>
    </source>
</evidence>
<evidence type="ECO:0000256" key="8">
    <source>
        <dbReference type="ARBA" id="ARBA00023128"/>
    </source>
</evidence>
<dbReference type="InterPro" id="IPR034260">
    <property type="entry name" value="Yme2_RRM"/>
</dbReference>
<evidence type="ECO:0000313" key="15">
    <source>
        <dbReference type="EMBL" id="CZS95824.1"/>
    </source>
</evidence>
<keyword evidence="6" id="KW-0809">Transit peptide</keyword>
<dbReference type="GO" id="GO:0005743">
    <property type="term" value="C:mitochondrial inner membrane"/>
    <property type="evidence" value="ECO:0007669"/>
    <property type="project" value="UniProtKB-SubCell"/>
</dbReference>
<keyword evidence="8 12" id="KW-0496">Mitochondrion</keyword>
<evidence type="ECO:0000256" key="9">
    <source>
        <dbReference type="ARBA" id="ARBA00023136"/>
    </source>
</evidence>
<keyword evidence="9" id="KW-0472">Membrane</keyword>
<dbReference type="PROSITE" id="PS50102">
    <property type="entry name" value="RRM"/>
    <property type="match status" value="1"/>
</dbReference>
<accession>A0A1E1KGD1</accession>
<evidence type="ECO:0000256" key="2">
    <source>
        <dbReference type="ARBA" id="ARBA00010320"/>
    </source>
</evidence>
<keyword evidence="13" id="KW-0175">Coiled coil</keyword>
<keyword evidence="12" id="KW-0507">mRNA processing</keyword>
<evidence type="ECO:0000256" key="11">
    <source>
        <dbReference type="PROSITE-ProRule" id="PRU00176"/>
    </source>
</evidence>
<dbReference type="PANTHER" id="PTHR32198:SF2">
    <property type="entry name" value="MITOCHONDRIAL ESCAPE PROTEIN 2"/>
    <property type="match status" value="1"/>
</dbReference>
<dbReference type="Proteomes" id="UP000178912">
    <property type="component" value="Unassembled WGS sequence"/>
</dbReference>
<keyword evidence="16" id="KW-1185">Reference proteome</keyword>
<evidence type="ECO:0000256" key="7">
    <source>
        <dbReference type="ARBA" id="ARBA00022989"/>
    </source>
</evidence>
<dbReference type="PANTHER" id="PTHR32198">
    <property type="entry name" value="MITOCHONDRIAL ESCAPE PROTEIN 2"/>
    <property type="match status" value="1"/>
</dbReference>
<dbReference type="EMBL" id="FJUX01000024">
    <property type="protein sequence ID" value="CZS95824.1"/>
    <property type="molecule type" value="Genomic_DNA"/>
</dbReference>
<reference evidence="16" key="1">
    <citation type="submission" date="2016-03" db="EMBL/GenBank/DDBJ databases">
        <authorList>
            <person name="Guldener U."/>
        </authorList>
    </citation>
    <scope>NUCLEOTIDE SEQUENCE [LARGE SCALE GENOMIC DNA]</scope>
    <source>
        <strain evidence="16">04CH-RAC-A.6.1</strain>
    </source>
</reference>
<comment type="similarity">
    <text evidence="2 12">Belongs to the YME2 family.</text>
</comment>
<dbReference type="InterPro" id="IPR018850">
    <property type="entry name" value="Mt_escape_2_C"/>
</dbReference>
<organism evidence="15 16">
    <name type="scientific">Rhynchosporium agropyri</name>
    <dbReference type="NCBI Taxonomy" id="914238"/>
    <lineage>
        <taxon>Eukaryota</taxon>
        <taxon>Fungi</taxon>
        <taxon>Dikarya</taxon>
        <taxon>Ascomycota</taxon>
        <taxon>Pezizomycotina</taxon>
        <taxon>Leotiomycetes</taxon>
        <taxon>Helotiales</taxon>
        <taxon>Ploettnerulaceae</taxon>
        <taxon>Rhynchosporium</taxon>
    </lineage>
</organism>
<gene>
    <name evidence="15" type="ORF">RAG0_05339</name>
</gene>
<evidence type="ECO:0000256" key="12">
    <source>
        <dbReference type="RuleBase" id="RU367108"/>
    </source>
</evidence>
<evidence type="ECO:0000256" key="13">
    <source>
        <dbReference type="SAM" id="Coils"/>
    </source>
</evidence>
<comment type="subcellular location">
    <subcellularLocation>
        <location evidence="1 12">Mitochondrion inner membrane</location>
        <topology evidence="1 12">Single-pass membrane protein</topology>
    </subcellularLocation>
</comment>
<evidence type="ECO:0000256" key="1">
    <source>
        <dbReference type="ARBA" id="ARBA00004434"/>
    </source>
</evidence>
<evidence type="ECO:0000256" key="3">
    <source>
        <dbReference type="ARBA" id="ARBA00020222"/>
    </source>
</evidence>
<proteinExistence type="inferred from homology"/>
<evidence type="ECO:0000256" key="6">
    <source>
        <dbReference type="ARBA" id="ARBA00022946"/>
    </source>
</evidence>
<dbReference type="GO" id="GO:0003723">
    <property type="term" value="F:RNA binding"/>
    <property type="evidence" value="ECO:0007669"/>
    <property type="project" value="UniProtKB-UniRule"/>
</dbReference>
<evidence type="ECO:0000313" key="16">
    <source>
        <dbReference type="Proteomes" id="UP000178912"/>
    </source>
</evidence>
<evidence type="ECO:0000256" key="10">
    <source>
        <dbReference type="ARBA" id="ARBA00025276"/>
    </source>
</evidence>
<dbReference type="GO" id="GO:0006397">
    <property type="term" value="P:mRNA processing"/>
    <property type="evidence" value="ECO:0007669"/>
    <property type="project" value="UniProtKB-UniRule"/>
</dbReference>
<protein>
    <recommendedName>
        <fullName evidence="3 12">Mitochondrial escape protein 2</fullName>
    </recommendedName>
</protein>
<keyword evidence="7" id="KW-1133">Transmembrane helix</keyword>
<evidence type="ECO:0000259" key="14">
    <source>
        <dbReference type="PROSITE" id="PS50102"/>
    </source>
</evidence>
<keyword evidence="5 12" id="KW-0999">Mitochondrion inner membrane</keyword>
<dbReference type="InterPro" id="IPR012677">
    <property type="entry name" value="Nucleotide-bd_a/b_plait_sf"/>
</dbReference>
<dbReference type="Gene3D" id="3.30.70.330">
    <property type="match status" value="1"/>
</dbReference>
<dbReference type="Pfam" id="PF00076">
    <property type="entry name" value="RRM_1"/>
    <property type="match status" value="1"/>
</dbReference>
<dbReference type="SUPFAM" id="SSF54928">
    <property type="entry name" value="RNA-binding domain, RBD"/>
    <property type="match status" value="1"/>
</dbReference>
<dbReference type="Gene3D" id="3.40.50.300">
    <property type="entry name" value="P-loop containing nucleotide triphosphate hydrolases"/>
    <property type="match status" value="1"/>
</dbReference>
<keyword evidence="4" id="KW-0812">Transmembrane</keyword>
<dbReference type="InterPro" id="IPR039627">
    <property type="entry name" value="Yme2_C"/>
</dbReference>
<dbReference type="InterPro" id="IPR027417">
    <property type="entry name" value="P-loop_NTPase"/>
</dbReference>
<dbReference type="AlphaFoldDB" id="A0A1E1KGD1"/>